<dbReference type="AlphaFoldDB" id="A0A1H8FSM9"/>
<dbReference type="Proteomes" id="UP000297654">
    <property type="component" value="Unassembled WGS sequence"/>
</dbReference>
<name>A0A1H8FSM9_9MICO</name>
<proteinExistence type="predicted"/>
<keyword evidence="2" id="KW-1185">Reference proteome</keyword>
<reference evidence="1 2" key="1">
    <citation type="submission" date="2019-03" db="EMBL/GenBank/DDBJ databases">
        <title>Genomics of glacier-inhabiting Cryobacterium strains.</title>
        <authorList>
            <person name="Liu Q."/>
            <person name="Xin Y.-H."/>
        </authorList>
    </citation>
    <scope>NUCLEOTIDE SEQUENCE [LARGE SCALE GENOMIC DNA]</scope>
    <source>
        <strain evidence="1 2">Hh15</strain>
    </source>
</reference>
<dbReference type="RefSeq" id="WP_092109537.1">
    <property type="nucleotide sequence ID" value="NZ_FOCN01000006.1"/>
</dbReference>
<sequence length="175" mass="18446">MPTSITLLLADLRTWPRRRQLIALGVATAVVVGILATTGLLSGPAVSLCWTIPTVVVGSMLIGLIVSSYLGTPIGADATLCDTRWPILGVIALYLTTEIHSFQPIFSAPVRPVVAAAAVALLVWALHERLESERKATRAAETGSPDGEVCTTCRPLFPRPAPKPSGGADVDARVR</sequence>
<protein>
    <submittedName>
        <fullName evidence="1">Uncharacterized protein</fullName>
    </submittedName>
</protein>
<gene>
    <name evidence="1" type="ORF">E3O10_04140</name>
</gene>
<accession>A0A1H8FSM9</accession>
<evidence type="ECO:0000313" key="2">
    <source>
        <dbReference type="Proteomes" id="UP000297654"/>
    </source>
</evidence>
<organism evidence="1 2">
    <name type="scientific">Cryobacterium luteum</name>
    <dbReference type="NCBI Taxonomy" id="1424661"/>
    <lineage>
        <taxon>Bacteria</taxon>
        <taxon>Bacillati</taxon>
        <taxon>Actinomycetota</taxon>
        <taxon>Actinomycetes</taxon>
        <taxon>Micrococcales</taxon>
        <taxon>Microbacteriaceae</taxon>
        <taxon>Cryobacterium</taxon>
    </lineage>
</organism>
<dbReference type="STRING" id="1424661.SAMN05216281_106149"/>
<dbReference type="OrthoDB" id="5117285at2"/>
<comment type="caution">
    <text evidence="1">The sequence shown here is derived from an EMBL/GenBank/DDBJ whole genome shotgun (WGS) entry which is preliminary data.</text>
</comment>
<dbReference type="EMBL" id="SOFF01000012">
    <property type="protein sequence ID" value="TFB93460.1"/>
    <property type="molecule type" value="Genomic_DNA"/>
</dbReference>
<evidence type="ECO:0000313" key="1">
    <source>
        <dbReference type="EMBL" id="TFB93460.1"/>
    </source>
</evidence>